<feature type="compositionally biased region" description="Low complexity" evidence="8">
    <location>
        <begin position="588"/>
        <end position="603"/>
    </location>
</feature>
<feature type="region of interest" description="Disordered" evidence="8">
    <location>
        <begin position="376"/>
        <end position="477"/>
    </location>
</feature>
<feature type="compositionally biased region" description="Low complexity" evidence="8">
    <location>
        <begin position="391"/>
        <end position="403"/>
    </location>
</feature>
<feature type="region of interest" description="Disordered" evidence="8">
    <location>
        <begin position="1047"/>
        <end position="1081"/>
    </location>
</feature>
<feature type="compositionally biased region" description="Low complexity" evidence="8">
    <location>
        <begin position="907"/>
        <end position="926"/>
    </location>
</feature>
<dbReference type="GO" id="GO:0006997">
    <property type="term" value="P:nucleus organization"/>
    <property type="evidence" value="ECO:0007669"/>
    <property type="project" value="TreeGrafter"/>
</dbReference>
<reference evidence="10" key="2">
    <citation type="submission" date="2020-05" db="UniProtKB">
        <authorList>
            <consortium name="EnsemblMetazoa"/>
        </authorList>
    </citation>
    <scope>IDENTIFICATION</scope>
    <source>
        <strain evidence="10">Epiroticus2</strain>
    </source>
</reference>
<feature type="compositionally biased region" description="Low complexity" evidence="8">
    <location>
        <begin position="325"/>
        <end position="335"/>
    </location>
</feature>
<keyword evidence="5 7" id="KW-0472">Membrane</keyword>
<feature type="region of interest" description="Disordered" evidence="8">
    <location>
        <begin position="839"/>
        <end position="894"/>
    </location>
</feature>
<feature type="compositionally biased region" description="Acidic residues" evidence="8">
    <location>
        <begin position="1428"/>
        <end position="1447"/>
    </location>
</feature>
<evidence type="ECO:0000256" key="2">
    <source>
        <dbReference type="ARBA" id="ARBA00008619"/>
    </source>
</evidence>
<dbReference type="GO" id="GO:0019894">
    <property type="term" value="F:kinesin binding"/>
    <property type="evidence" value="ECO:0007669"/>
    <property type="project" value="TreeGrafter"/>
</dbReference>
<feature type="region of interest" description="Disordered" evidence="8">
    <location>
        <begin position="578"/>
        <end position="613"/>
    </location>
</feature>
<feature type="region of interest" description="Disordered" evidence="8">
    <location>
        <begin position="690"/>
        <end position="715"/>
    </location>
</feature>
<feature type="region of interest" description="Disordered" evidence="8">
    <location>
        <begin position="1276"/>
        <end position="1305"/>
    </location>
</feature>
<comment type="subcellular location">
    <subcellularLocation>
        <location evidence="1">Nucleus membrane</location>
    </subcellularLocation>
</comment>
<feature type="compositionally biased region" description="Low complexity" evidence="8">
    <location>
        <begin position="1047"/>
        <end position="1062"/>
    </location>
</feature>
<accession>A0A182P2S4</accession>
<feature type="region of interest" description="Disordered" evidence="8">
    <location>
        <begin position="627"/>
        <end position="658"/>
    </location>
</feature>
<evidence type="ECO:0000313" key="10">
    <source>
        <dbReference type="EnsemblMetazoa" id="AEPI001210-PA"/>
    </source>
</evidence>
<keyword evidence="11" id="KW-1185">Reference proteome</keyword>
<feature type="compositionally biased region" description="Polar residues" evidence="8">
    <location>
        <begin position="730"/>
        <end position="747"/>
    </location>
</feature>
<feature type="compositionally biased region" description="Polar residues" evidence="8">
    <location>
        <begin position="2045"/>
        <end position="2056"/>
    </location>
</feature>
<feature type="region of interest" description="Disordered" evidence="8">
    <location>
        <begin position="1403"/>
        <end position="1466"/>
    </location>
</feature>
<evidence type="ECO:0000256" key="8">
    <source>
        <dbReference type="SAM" id="MobiDB-lite"/>
    </source>
</evidence>
<dbReference type="PANTHER" id="PTHR21524">
    <property type="entry name" value="SPECTRIN REPEAT CONTAINING NUCLEAR ENVELOPE PROTEIN 2"/>
    <property type="match status" value="1"/>
</dbReference>
<feature type="compositionally biased region" description="Polar residues" evidence="8">
    <location>
        <begin position="927"/>
        <end position="938"/>
    </location>
</feature>
<feature type="region of interest" description="Disordered" evidence="8">
    <location>
        <begin position="907"/>
        <end position="976"/>
    </location>
</feature>
<feature type="compositionally biased region" description="Gly residues" evidence="8">
    <location>
        <begin position="871"/>
        <end position="883"/>
    </location>
</feature>
<keyword evidence="4" id="KW-1133">Transmembrane helix</keyword>
<evidence type="ECO:0000256" key="4">
    <source>
        <dbReference type="ARBA" id="ARBA00022989"/>
    </source>
</evidence>
<evidence type="ECO:0000259" key="9">
    <source>
        <dbReference type="PROSITE" id="PS51049"/>
    </source>
</evidence>
<evidence type="ECO:0000256" key="1">
    <source>
        <dbReference type="ARBA" id="ARBA00004126"/>
    </source>
</evidence>
<dbReference type="Pfam" id="PF10541">
    <property type="entry name" value="KASH"/>
    <property type="match status" value="1"/>
</dbReference>
<feature type="region of interest" description="Disordered" evidence="8">
    <location>
        <begin position="20"/>
        <end position="70"/>
    </location>
</feature>
<feature type="domain" description="KASH" evidence="9">
    <location>
        <begin position="2105"/>
        <end position="2160"/>
    </location>
</feature>
<feature type="compositionally biased region" description="Low complexity" evidence="8">
    <location>
        <begin position="43"/>
        <end position="59"/>
    </location>
</feature>
<feature type="compositionally biased region" description="Acidic residues" evidence="8">
    <location>
        <begin position="404"/>
        <end position="426"/>
    </location>
</feature>
<dbReference type="GO" id="GO:0048471">
    <property type="term" value="C:perinuclear region of cytoplasm"/>
    <property type="evidence" value="ECO:0007669"/>
    <property type="project" value="TreeGrafter"/>
</dbReference>
<protein>
    <recommendedName>
        <fullName evidence="9">KASH domain-containing protein</fullName>
    </recommendedName>
</protein>
<feature type="region of interest" description="Disordered" evidence="8">
    <location>
        <begin position="1495"/>
        <end position="1520"/>
    </location>
</feature>
<feature type="compositionally biased region" description="Basic and acidic residues" evidence="8">
    <location>
        <begin position="376"/>
        <end position="390"/>
    </location>
</feature>
<dbReference type="GO" id="GO:0031965">
    <property type="term" value="C:nuclear membrane"/>
    <property type="evidence" value="ECO:0007669"/>
    <property type="project" value="UniProtKB-SubCell"/>
</dbReference>
<feature type="topological domain" description="Perinuclear space" evidence="7">
    <location>
        <begin position="2135"/>
        <end position="2160"/>
    </location>
</feature>
<keyword evidence="3 7" id="KW-0812">Transmembrane</keyword>
<dbReference type="Proteomes" id="UP000075885">
    <property type="component" value="Unassembled WGS sequence"/>
</dbReference>
<feature type="region of interest" description="Disordered" evidence="8">
    <location>
        <begin position="1916"/>
        <end position="1935"/>
    </location>
</feature>
<organism evidence="10 11">
    <name type="scientific">Anopheles epiroticus</name>
    <dbReference type="NCBI Taxonomy" id="199890"/>
    <lineage>
        <taxon>Eukaryota</taxon>
        <taxon>Metazoa</taxon>
        <taxon>Ecdysozoa</taxon>
        <taxon>Arthropoda</taxon>
        <taxon>Hexapoda</taxon>
        <taxon>Insecta</taxon>
        <taxon>Pterygota</taxon>
        <taxon>Neoptera</taxon>
        <taxon>Endopterygota</taxon>
        <taxon>Diptera</taxon>
        <taxon>Nematocera</taxon>
        <taxon>Culicoidea</taxon>
        <taxon>Culicidae</taxon>
        <taxon>Anophelinae</taxon>
        <taxon>Anopheles</taxon>
    </lineage>
</organism>
<proteinExistence type="inferred from homology"/>
<feature type="region of interest" description="Disordered" evidence="8">
    <location>
        <begin position="102"/>
        <end position="142"/>
    </location>
</feature>
<dbReference type="VEuPathDB" id="VectorBase:AEPI001210"/>
<name>A0A182P2S4_9DIPT</name>
<feature type="compositionally biased region" description="Low complexity" evidence="8">
    <location>
        <begin position="184"/>
        <end position="219"/>
    </location>
</feature>
<evidence type="ECO:0000256" key="7">
    <source>
        <dbReference type="PROSITE-ProRule" id="PRU00385"/>
    </source>
</evidence>
<dbReference type="GO" id="GO:0007010">
    <property type="term" value="P:cytoskeleton organization"/>
    <property type="evidence" value="ECO:0007669"/>
    <property type="project" value="TreeGrafter"/>
</dbReference>
<feature type="compositionally biased region" description="Low complexity" evidence="8">
    <location>
        <begin position="1235"/>
        <end position="1254"/>
    </location>
</feature>
<feature type="compositionally biased region" description="Low complexity" evidence="8">
    <location>
        <begin position="1448"/>
        <end position="1466"/>
    </location>
</feature>
<feature type="compositionally biased region" description="Low complexity" evidence="8">
    <location>
        <begin position="1994"/>
        <end position="2003"/>
    </location>
</feature>
<feature type="topological domain" description="Cytoplasmic" evidence="7">
    <location>
        <begin position="1"/>
        <end position="2113"/>
    </location>
</feature>
<feature type="compositionally biased region" description="Polar residues" evidence="8">
    <location>
        <begin position="102"/>
        <end position="112"/>
    </location>
</feature>
<feature type="region of interest" description="Disordered" evidence="8">
    <location>
        <begin position="1190"/>
        <end position="1260"/>
    </location>
</feature>
<feature type="region of interest" description="Disordered" evidence="8">
    <location>
        <begin position="730"/>
        <end position="821"/>
    </location>
</feature>
<dbReference type="InterPro" id="IPR012315">
    <property type="entry name" value="KASH"/>
</dbReference>
<sequence>DIYREIKSNSRAVAACIRSYERDRKSASSASGKGSLTPEIEASFGSSNSTTSGHNNSNSVADGKGKENGGGGVKGLERRYHLLYLKAFEIQCLLEGLLDSKTSSSDNNASLSDTDEEPANKLARVSSSSIKSPGSNHNDTLSNEEWVKVKKLSNAGFDADSEGSDSEIVPKIIAYSGVANNAYNNSSESSSQKQEAQYHPGTGSSSISSAVASTSSPSSGNLMMEADIHNLSSTTTLSDATTLTTTSSKAAEAANAATVLKENILNNNNNTTIESEKSLIGCDLVDGTALLSSTLDTVNNNNASVNDTALVKEHNSNERNGVGKGSSLSNVKSSSPIGSSGKQKRSKVSDTSKFNRSNRKSKNCATFYFKHLDTDSELNKDSSERTKSDESSPGTSSPSASSSEGDDEWVYNNGAEEEEEVDEDELLAVRKRTVEAGEEEKENKPDQETASVDKQQREELGTSALKMTAGREPKSKKCLDFSRDASQKGGAATPNGRNGARSLMMTSIGSFGKGSDGVNGTRGSKPSQYATSSIQRLVLHAETLVRDEILAKNAAAAAAGAAGGTTPKTVLKNPHYYHHHHHHHHHNYSANNSSSNNSNSSHHQQPGLLSALPGGVGGIAASLIASHEPPSSRHGATAHSQQHHHHHHHHGHGRKAEKVMSNLKKNLIEEWLEKQPLDARETASLLPVSVPTTDCEASGEYTDSDSIARDTDSSEGLANSVATCLQGEQTQTSQELLNDGTSYPSENSNDDEGVATDSKGGSSNAMTTSASTAAGGTACGGVTAASSSPSLSTSGVHHGTGSVSTVVKRRPHRSATDRPWSVSCMSQLNSSSVEINQYGGVGGVSGTSGQDSGSGGGGGTADPTGPHKQNGGTGSSGGDGAGDGNDSNRPLTDHRNFSISESALNTMAGRGASGSGSSMVGSRGSMKPTSSQQTVVRNSESKGSLKKRKLRPRRKNRIDESGSDESQPPHHSSSTLHLLQQSLLLQYNALAAGTGQPLREIQLSGTGGSNSSVAGGAITTSSSRRLLKSESFSGRLRLSDDLLTLSSLSGSSSRKSSSVRPSPGASRSPSKRSQDSEEEFGCQMAKPEFRIGSLTRTRCGSLNLGSLAALANYNLDGVEKTEADLNGTGTGTEEMSSFSEQAWDNYQEKYMSEPYSEDRDTDGARRLLDFGDDYRNFIDSQSDCASSSLSAANMDSLSPPRFRLKSESANKSDVNTNSLNRRKRLDEYRMDDRYGNNMNSWSSKSGSPPQSTGGNVSGGRKLGSLSFLEATPLAPMAESSVNGSGLNGGTTSGVRRRSLRSVDKHNTSAAFVRSLSHETSSSSNNEFDEDMEAEVKKLLIQSKIRFAHTEALKAKCHLLKPDDYSEIITTCRENVRCLESVLRCQPGTVLTAAKCQDLRGKRMMHQRAQTTSSTSSPTAQENQYKEGTEDEDEYDSDYSEDGSESDGDSTISCSDRSTDSTTSTLGRRSEIGAACQQQQPWSRCAGQRGGKAAGACRRQVSTGDRNVSDRGVNGRQEGGSKVEQLQENELLLLQPAIRNDRGRLVRRPRKKVIVVREECRCARITRFIAWLIDFLLDISNVVRNFTLYRFFVGVLNGFYRLVDFFGRGDRTTNAQPVADTAATASAVGSGSESGVGSLTSASATFATTKALARDTIVCWEGLLNWSERRVISNQFLDDIRALKDVLEELGSKTFNICSESHIQLAIDQLKNEHKVLQNQRPKMLTLNATVHNWVSNQEQQRKELLDPSVDARLEQLERDKNFERCIGGHCGECYDCLNDIRLDTSVNRELKYGITTLYSTWDEAEVRLRNRIENLTTSMMTWKQLEDGLSDFRNTLDRDRGKLQGIEGALQSGGGTTEEIVNSVKEVVKALSEKVDPLFQEQQQNGAIETGQSAPENLQLLAPALVPACVKLSSNGSLSDSGISDGGGMSDGSLSERERRLNALKRLVKQLEVALAPGSDAMQTITKRLEMAEHDLRSLQSTCRKIIMNEKNQQEQQQQQQQQLVQAKERSSGADSADGNNNVSVSVKNKNKKSPSRKKHRNGAKNRSQSNTSAEVTENEDDEHLLQQQQLQQQQEELQREHLLAMQKSSQLGIVQTTKMKLSQNRWVWRITKIAVPVQLALVLVMCAACFFEPHCCDALNTYSMSLTPQLRYMKGPPPI</sequence>
<feature type="compositionally biased region" description="Basic residues" evidence="8">
    <location>
        <begin position="578"/>
        <end position="587"/>
    </location>
</feature>
<feature type="region of interest" description="Disordered" evidence="8">
    <location>
        <begin position="1991"/>
        <end position="2073"/>
    </location>
</feature>
<feature type="compositionally biased region" description="Basic and acidic residues" evidence="8">
    <location>
        <begin position="1224"/>
        <end position="1234"/>
    </location>
</feature>
<evidence type="ECO:0000313" key="11">
    <source>
        <dbReference type="Proteomes" id="UP000075885"/>
    </source>
</evidence>
<feature type="compositionally biased region" description="Low complexity" evidence="8">
    <location>
        <begin position="760"/>
        <end position="794"/>
    </location>
</feature>
<keyword evidence="6" id="KW-0539">Nucleus</keyword>
<reference evidence="11" key="1">
    <citation type="submission" date="2013-03" db="EMBL/GenBank/DDBJ databases">
        <title>The Genome Sequence of Anopheles epiroticus epiroticus2.</title>
        <authorList>
            <consortium name="The Broad Institute Genomics Platform"/>
            <person name="Neafsey D.E."/>
            <person name="Howell P."/>
            <person name="Walker B."/>
            <person name="Young S.K."/>
            <person name="Zeng Q."/>
            <person name="Gargeya S."/>
            <person name="Fitzgerald M."/>
            <person name="Haas B."/>
            <person name="Abouelleil A."/>
            <person name="Allen A.W."/>
            <person name="Alvarado L."/>
            <person name="Arachchi H.M."/>
            <person name="Berlin A.M."/>
            <person name="Chapman S.B."/>
            <person name="Gainer-Dewar J."/>
            <person name="Goldberg J."/>
            <person name="Griggs A."/>
            <person name="Gujja S."/>
            <person name="Hansen M."/>
            <person name="Howarth C."/>
            <person name="Imamovic A."/>
            <person name="Ireland A."/>
            <person name="Larimer J."/>
            <person name="McCowan C."/>
            <person name="Murphy C."/>
            <person name="Pearson M."/>
            <person name="Poon T.W."/>
            <person name="Priest M."/>
            <person name="Roberts A."/>
            <person name="Saif S."/>
            <person name="Shea T."/>
            <person name="Sisk P."/>
            <person name="Sykes S."/>
            <person name="Wortman J."/>
            <person name="Nusbaum C."/>
            <person name="Birren B."/>
        </authorList>
    </citation>
    <scope>NUCLEOTIDE SEQUENCE [LARGE SCALE GENOMIC DNA]</scope>
    <source>
        <strain evidence="11">Epiroticus2</strain>
    </source>
</reference>
<comment type="similarity">
    <text evidence="2">Belongs to the nesprin family.</text>
</comment>
<dbReference type="GO" id="GO:0007097">
    <property type="term" value="P:nuclear migration"/>
    <property type="evidence" value="ECO:0007669"/>
    <property type="project" value="TreeGrafter"/>
</dbReference>
<evidence type="ECO:0000256" key="3">
    <source>
        <dbReference type="ARBA" id="ARBA00022692"/>
    </source>
</evidence>
<evidence type="ECO:0000256" key="6">
    <source>
        <dbReference type="ARBA" id="ARBA00023242"/>
    </source>
</evidence>
<dbReference type="PROSITE" id="PS51049">
    <property type="entry name" value="KASH"/>
    <property type="match status" value="1"/>
</dbReference>
<dbReference type="STRING" id="199890.A0A182P2S4"/>
<feature type="compositionally biased region" description="Basic residues" evidence="8">
    <location>
        <begin position="944"/>
        <end position="956"/>
    </location>
</feature>
<feature type="compositionally biased region" description="Basic residues" evidence="8">
    <location>
        <begin position="641"/>
        <end position="655"/>
    </location>
</feature>
<dbReference type="PANTHER" id="PTHR21524:SF5">
    <property type="entry name" value="SPECTRIN REPEAT CONTAINING NUCLEAR ENVELOPE PROTEIN 2"/>
    <property type="match status" value="1"/>
</dbReference>
<dbReference type="EnsemblMetazoa" id="AEPI001210-RA">
    <property type="protein sequence ID" value="AEPI001210-PA"/>
    <property type="gene ID" value="AEPI001210"/>
</dbReference>
<feature type="compositionally biased region" description="Basic residues" evidence="8">
    <location>
        <begin position="2029"/>
        <end position="2044"/>
    </location>
</feature>
<feature type="compositionally biased region" description="Gly residues" evidence="8">
    <location>
        <begin position="839"/>
        <end position="860"/>
    </location>
</feature>
<evidence type="ECO:0000256" key="5">
    <source>
        <dbReference type="ARBA" id="ARBA00023136"/>
    </source>
</evidence>
<feature type="compositionally biased region" description="Polar residues" evidence="8">
    <location>
        <begin position="125"/>
        <end position="142"/>
    </location>
</feature>
<feature type="region of interest" description="Disordered" evidence="8">
    <location>
        <begin position="311"/>
        <end position="358"/>
    </location>
</feature>
<dbReference type="SMART" id="SM01249">
    <property type="entry name" value="KASH"/>
    <property type="match status" value="1"/>
</dbReference>
<feature type="region of interest" description="Disordered" evidence="8">
    <location>
        <begin position="184"/>
        <end position="222"/>
    </location>
</feature>